<proteinExistence type="predicted"/>
<feature type="compositionally biased region" description="Polar residues" evidence="1">
    <location>
        <begin position="75"/>
        <end position="84"/>
    </location>
</feature>
<dbReference type="AlphaFoldDB" id="A0AAN8GW04"/>
<dbReference type="InterPro" id="IPR013830">
    <property type="entry name" value="SGNH_hydro"/>
</dbReference>
<evidence type="ECO:0000313" key="4">
    <source>
        <dbReference type="Proteomes" id="UP001335648"/>
    </source>
</evidence>
<gene>
    <name evidence="3" type="ORF">CesoFtcFv8_010765</name>
</gene>
<name>A0AAN8GW04_9TELE</name>
<feature type="region of interest" description="Disordered" evidence="1">
    <location>
        <begin position="123"/>
        <end position="197"/>
    </location>
</feature>
<evidence type="ECO:0000259" key="2">
    <source>
        <dbReference type="Pfam" id="PF13472"/>
    </source>
</evidence>
<feature type="compositionally biased region" description="Pro residues" evidence="1">
    <location>
        <begin position="417"/>
        <end position="426"/>
    </location>
</feature>
<dbReference type="Pfam" id="PF13472">
    <property type="entry name" value="Lipase_GDSL_2"/>
    <property type="match status" value="1"/>
</dbReference>
<evidence type="ECO:0000313" key="3">
    <source>
        <dbReference type="EMBL" id="KAK5894034.1"/>
    </source>
</evidence>
<feature type="domain" description="SGNH hydrolase-type esterase" evidence="2">
    <location>
        <begin position="228"/>
        <end position="338"/>
    </location>
</feature>
<evidence type="ECO:0000256" key="1">
    <source>
        <dbReference type="SAM" id="MobiDB-lite"/>
    </source>
</evidence>
<sequence length="467" mass="51856">MPPFSTDDFHKLLQKMAVLEMKMQRLEVNVEVNGLCCGNDTTLPVLQNSGKEYANSKLVSSYKDSKEQEGCVPGNKSTSGSPPWNSLGAKPKSKSFPWDLGGRITGRAQHSEICDATGWPALLSPRKSASSTPKQPWTAAKGRITNNPPKPPSVPIQNRYAPLTESRRSLSDDLDNPSSSHSRVRTNSYSKSKSLEGKLTTGPETLIVGDSAVRDVKGLCSKNNNKVLCFPKDTVSDLAEKILRIGAEHPTVKNVVLHIGTNDVVKQQSEVLKKDFQCLLETASSLNAEVFISGPLPPVRRGVERFSRLFALNTWLSTACTDHSVHFIDNFNFFWDRRHLFKANGVCLNKSGVKLFISNIFNCLRHQSVPSAKDKRQEESKQKIDTTHRAENPEEVSLHPSEECTDYGRPMKHTEESPPPVTPPPINAFENTPFTLSPSPTILEIVEHMKEIQRAGTDSFLDFKRPN</sequence>
<organism evidence="3 4">
    <name type="scientific">Champsocephalus esox</name>
    <name type="common">pike icefish</name>
    <dbReference type="NCBI Taxonomy" id="159716"/>
    <lineage>
        <taxon>Eukaryota</taxon>
        <taxon>Metazoa</taxon>
        <taxon>Chordata</taxon>
        <taxon>Craniata</taxon>
        <taxon>Vertebrata</taxon>
        <taxon>Euteleostomi</taxon>
        <taxon>Actinopterygii</taxon>
        <taxon>Neopterygii</taxon>
        <taxon>Teleostei</taxon>
        <taxon>Neoteleostei</taxon>
        <taxon>Acanthomorphata</taxon>
        <taxon>Eupercaria</taxon>
        <taxon>Perciformes</taxon>
        <taxon>Notothenioidei</taxon>
        <taxon>Channichthyidae</taxon>
        <taxon>Champsocephalus</taxon>
    </lineage>
</organism>
<reference evidence="3 4" key="1">
    <citation type="journal article" date="2023" name="Mol. Biol. Evol.">
        <title>Genomics of Secondarily Temperate Adaptation in the Only Non-Antarctic Icefish.</title>
        <authorList>
            <person name="Rivera-Colon A.G."/>
            <person name="Rayamajhi N."/>
            <person name="Minhas B.F."/>
            <person name="Madrigal G."/>
            <person name="Bilyk K.T."/>
            <person name="Yoon V."/>
            <person name="Hune M."/>
            <person name="Gregory S."/>
            <person name="Cheng C.H.C."/>
            <person name="Catchen J.M."/>
        </authorList>
    </citation>
    <scope>NUCLEOTIDE SEQUENCE [LARGE SCALE GENOMIC DNA]</scope>
    <source>
        <strain evidence="3">JC2023a</strain>
    </source>
</reference>
<keyword evidence="4" id="KW-1185">Reference proteome</keyword>
<accession>A0AAN8GW04</accession>
<dbReference type="Proteomes" id="UP001335648">
    <property type="component" value="Unassembled WGS sequence"/>
</dbReference>
<feature type="region of interest" description="Disordered" evidence="1">
    <location>
        <begin position="371"/>
        <end position="434"/>
    </location>
</feature>
<feature type="compositionally biased region" description="Basic and acidic residues" evidence="1">
    <location>
        <begin position="372"/>
        <end position="402"/>
    </location>
</feature>
<feature type="region of interest" description="Disordered" evidence="1">
    <location>
        <begin position="64"/>
        <end position="96"/>
    </location>
</feature>
<protein>
    <recommendedName>
        <fullName evidence="2">SGNH hydrolase-type esterase domain-containing protein</fullName>
    </recommendedName>
</protein>
<comment type="caution">
    <text evidence="3">The sequence shown here is derived from an EMBL/GenBank/DDBJ whole genome shotgun (WGS) entry which is preliminary data.</text>
</comment>
<dbReference type="SUPFAM" id="SSF52266">
    <property type="entry name" value="SGNH hydrolase"/>
    <property type="match status" value="1"/>
</dbReference>
<dbReference type="Gene3D" id="3.40.50.12700">
    <property type="match status" value="1"/>
</dbReference>
<dbReference type="EMBL" id="JAULUE010002054">
    <property type="protein sequence ID" value="KAK5894034.1"/>
    <property type="molecule type" value="Genomic_DNA"/>
</dbReference>
<dbReference type="Gene3D" id="3.40.50.12690">
    <property type="match status" value="1"/>
</dbReference>